<evidence type="ECO:0000256" key="3">
    <source>
        <dbReference type="ARBA" id="ARBA00022452"/>
    </source>
</evidence>
<dbReference type="InterPro" id="IPR003367">
    <property type="entry name" value="Thrombospondin_3-like_rpt"/>
</dbReference>
<evidence type="ECO:0000256" key="10">
    <source>
        <dbReference type="PROSITE-ProRule" id="PRU00473"/>
    </source>
</evidence>
<feature type="domain" description="OmpA-like" evidence="12">
    <location>
        <begin position="308"/>
        <end position="428"/>
    </location>
</feature>
<sequence length="428" mass="46065">MGIQVYFQPATVSQGLLLRCNKRMHNALACGSLPPHSWQLSSSGWRFKMNKTTRAALTLALAAIALPAVAADETRPYIFGGYQTVLADQADRASDSSNGYAFSAGKALSKHWGLEFGGFWNQFEADNGGTNEFRELGGHLDALFFYSRNRAFSPYVSLGVGAMKNQNKTVAGQPEDTDPFGTLGVGFFKYFGDESRYGFRADARYRYVDTEIPGLDDSLLEPVIKVGLVAALGPKGSGLGDAGGPDADGDGIPDDADLCPNTPKGVKVDSKGCPVDSDGDGIPDALDKCPGTAKGVKVDSSGCAKDGSGEGPNRRFEDVHFEFDRSDLTDYARSILDNASKAIGGLSQQYPSLKVDVSGHTDWIGTDAYNQALSERRANSVKQYLTRKGVDSKRINTYAYGESKPVATNETDEGRAQNRRVEVRTRGE</sequence>
<comment type="subcellular location">
    <subcellularLocation>
        <location evidence="1">Cell outer membrane</location>
        <topology evidence="1">Multi-pass membrane protein</topology>
    </subcellularLocation>
</comment>
<keyword evidence="4" id="KW-0812">Transmembrane</keyword>
<dbReference type="InterPro" id="IPR011250">
    <property type="entry name" value="OMP/PagP_B-barrel"/>
</dbReference>
<evidence type="ECO:0000256" key="6">
    <source>
        <dbReference type="ARBA" id="ARBA00023065"/>
    </source>
</evidence>
<reference evidence="13 14" key="1">
    <citation type="submission" date="2018-02" db="EMBL/GenBank/DDBJ databases">
        <title>Genome sequencing of Solimonas sp. HR-BB.</title>
        <authorList>
            <person name="Lee Y."/>
            <person name="Jeon C.O."/>
        </authorList>
    </citation>
    <scope>NUCLEOTIDE SEQUENCE [LARGE SCALE GENOMIC DNA]</scope>
    <source>
        <strain evidence="13 14">HR-BB</strain>
    </source>
</reference>
<keyword evidence="9" id="KW-0998">Cell outer membrane</keyword>
<dbReference type="PANTHER" id="PTHR30329:SF21">
    <property type="entry name" value="LIPOPROTEIN YIAD-RELATED"/>
    <property type="match status" value="1"/>
</dbReference>
<dbReference type="SUPFAM" id="SSF56925">
    <property type="entry name" value="OMPA-like"/>
    <property type="match status" value="1"/>
</dbReference>
<feature type="compositionally biased region" description="Basic and acidic residues" evidence="11">
    <location>
        <begin position="412"/>
        <end position="428"/>
    </location>
</feature>
<dbReference type="InterPro" id="IPR006665">
    <property type="entry name" value="OmpA-like"/>
</dbReference>
<keyword evidence="2" id="KW-0813">Transport</keyword>
<dbReference type="GO" id="GO:0046930">
    <property type="term" value="C:pore complex"/>
    <property type="evidence" value="ECO:0007669"/>
    <property type="project" value="UniProtKB-KW"/>
</dbReference>
<dbReference type="PROSITE" id="PS51123">
    <property type="entry name" value="OMPA_2"/>
    <property type="match status" value="1"/>
</dbReference>
<dbReference type="InterPro" id="IPR036737">
    <property type="entry name" value="OmpA-like_sf"/>
</dbReference>
<evidence type="ECO:0000256" key="9">
    <source>
        <dbReference type="ARBA" id="ARBA00023237"/>
    </source>
</evidence>
<dbReference type="PRINTS" id="PR01021">
    <property type="entry name" value="OMPADOMAIN"/>
</dbReference>
<keyword evidence="14" id="KW-1185">Reference proteome</keyword>
<dbReference type="GO" id="GO:0009279">
    <property type="term" value="C:cell outer membrane"/>
    <property type="evidence" value="ECO:0007669"/>
    <property type="project" value="UniProtKB-SubCell"/>
</dbReference>
<organism evidence="13 14">
    <name type="scientific">Solimonas fluminis</name>
    <dbReference type="NCBI Taxonomy" id="2086571"/>
    <lineage>
        <taxon>Bacteria</taxon>
        <taxon>Pseudomonadati</taxon>
        <taxon>Pseudomonadota</taxon>
        <taxon>Gammaproteobacteria</taxon>
        <taxon>Nevskiales</taxon>
        <taxon>Nevskiaceae</taxon>
        <taxon>Solimonas</taxon>
    </lineage>
</organism>
<evidence type="ECO:0000256" key="4">
    <source>
        <dbReference type="ARBA" id="ARBA00022692"/>
    </source>
</evidence>
<keyword evidence="5" id="KW-0732">Signal</keyword>
<dbReference type="GO" id="GO:0007155">
    <property type="term" value="P:cell adhesion"/>
    <property type="evidence" value="ECO:0007669"/>
    <property type="project" value="InterPro"/>
</dbReference>
<dbReference type="OrthoDB" id="9805832at2"/>
<evidence type="ECO:0000256" key="1">
    <source>
        <dbReference type="ARBA" id="ARBA00004571"/>
    </source>
</evidence>
<evidence type="ECO:0000313" key="14">
    <source>
        <dbReference type="Proteomes" id="UP000238220"/>
    </source>
</evidence>
<dbReference type="InterPro" id="IPR006664">
    <property type="entry name" value="OMP_bac"/>
</dbReference>
<evidence type="ECO:0000256" key="2">
    <source>
        <dbReference type="ARBA" id="ARBA00022448"/>
    </source>
</evidence>
<dbReference type="CDD" id="cd07185">
    <property type="entry name" value="OmpA_C-like"/>
    <property type="match status" value="1"/>
</dbReference>
<feature type="region of interest" description="Disordered" evidence="11">
    <location>
        <begin position="401"/>
        <end position="428"/>
    </location>
</feature>
<dbReference type="SUPFAM" id="SSF103088">
    <property type="entry name" value="OmpA-like"/>
    <property type="match status" value="1"/>
</dbReference>
<dbReference type="GO" id="GO:0005509">
    <property type="term" value="F:calcium ion binding"/>
    <property type="evidence" value="ECO:0007669"/>
    <property type="project" value="InterPro"/>
</dbReference>
<evidence type="ECO:0000256" key="5">
    <source>
        <dbReference type="ARBA" id="ARBA00022729"/>
    </source>
</evidence>
<dbReference type="Gene3D" id="4.10.1080.10">
    <property type="entry name" value="TSP type-3 repeat"/>
    <property type="match status" value="1"/>
</dbReference>
<dbReference type="Pfam" id="PF13505">
    <property type="entry name" value="OMP_b-brl"/>
    <property type="match status" value="1"/>
</dbReference>
<dbReference type="SUPFAM" id="SSF103647">
    <property type="entry name" value="TSP type-3 repeat"/>
    <property type="match status" value="1"/>
</dbReference>
<dbReference type="Pfam" id="PF00691">
    <property type="entry name" value="OmpA"/>
    <property type="match status" value="1"/>
</dbReference>
<dbReference type="AlphaFoldDB" id="A0A2S5TK72"/>
<dbReference type="PANTHER" id="PTHR30329">
    <property type="entry name" value="STATOR ELEMENT OF FLAGELLAR MOTOR COMPLEX"/>
    <property type="match status" value="1"/>
</dbReference>
<dbReference type="Pfam" id="PF02412">
    <property type="entry name" value="TSP_3"/>
    <property type="match status" value="2"/>
</dbReference>
<name>A0A2S5TK72_9GAMM</name>
<dbReference type="GO" id="GO:0015288">
    <property type="term" value="F:porin activity"/>
    <property type="evidence" value="ECO:0007669"/>
    <property type="project" value="UniProtKB-KW"/>
</dbReference>
<protein>
    <recommendedName>
        <fullName evidence="12">OmpA-like domain-containing protein</fullName>
    </recommendedName>
</protein>
<keyword evidence="7" id="KW-0626">Porin</keyword>
<dbReference type="InterPro" id="IPR027385">
    <property type="entry name" value="Beta-barrel_OMP"/>
</dbReference>
<dbReference type="Gene3D" id="3.30.1330.60">
    <property type="entry name" value="OmpA-like domain"/>
    <property type="match status" value="1"/>
</dbReference>
<dbReference type="GO" id="GO:0006811">
    <property type="term" value="P:monoatomic ion transport"/>
    <property type="evidence" value="ECO:0007669"/>
    <property type="project" value="UniProtKB-KW"/>
</dbReference>
<dbReference type="Proteomes" id="UP000238220">
    <property type="component" value="Unassembled WGS sequence"/>
</dbReference>
<dbReference type="InterPro" id="IPR050330">
    <property type="entry name" value="Bact_OuterMem_StrucFunc"/>
</dbReference>
<keyword evidence="3" id="KW-1134">Transmembrane beta strand</keyword>
<proteinExistence type="predicted"/>
<keyword evidence="6" id="KW-0406">Ion transport</keyword>
<dbReference type="Gene3D" id="2.40.160.20">
    <property type="match status" value="1"/>
</dbReference>
<evidence type="ECO:0000256" key="7">
    <source>
        <dbReference type="ARBA" id="ARBA00023114"/>
    </source>
</evidence>
<evidence type="ECO:0000313" key="13">
    <source>
        <dbReference type="EMBL" id="PPE75375.1"/>
    </source>
</evidence>
<accession>A0A2S5TK72</accession>
<gene>
    <name evidence="13" type="ORF">C3942_00290</name>
</gene>
<evidence type="ECO:0000256" key="8">
    <source>
        <dbReference type="ARBA" id="ARBA00023136"/>
    </source>
</evidence>
<dbReference type="EMBL" id="PSNW01000001">
    <property type="protein sequence ID" value="PPE75375.1"/>
    <property type="molecule type" value="Genomic_DNA"/>
</dbReference>
<comment type="caution">
    <text evidence="13">The sequence shown here is derived from an EMBL/GenBank/DDBJ whole genome shotgun (WGS) entry which is preliminary data.</text>
</comment>
<keyword evidence="8 10" id="KW-0472">Membrane</keyword>
<evidence type="ECO:0000259" key="12">
    <source>
        <dbReference type="PROSITE" id="PS51123"/>
    </source>
</evidence>
<dbReference type="InterPro" id="IPR028974">
    <property type="entry name" value="TSP_type-3_rpt"/>
</dbReference>
<evidence type="ECO:0000256" key="11">
    <source>
        <dbReference type="SAM" id="MobiDB-lite"/>
    </source>
</evidence>